<name>A0A7J6VUH9_THATH</name>
<dbReference type="GO" id="GO:0004190">
    <property type="term" value="F:aspartic-type endopeptidase activity"/>
    <property type="evidence" value="ECO:0007669"/>
    <property type="project" value="InterPro"/>
</dbReference>
<dbReference type="Proteomes" id="UP000554482">
    <property type="component" value="Unassembled WGS sequence"/>
</dbReference>
<dbReference type="Pfam" id="PF00692">
    <property type="entry name" value="dUTPase"/>
    <property type="match status" value="1"/>
</dbReference>
<dbReference type="InterPro" id="IPR001969">
    <property type="entry name" value="Aspartic_peptidase_AS"/>
</dbReference>
<dbReference type="SUPFAM" id="SSF51283">
    <property type="entry name" value="dUTPase-like"/>
    <property type="match status" value="1"/>
</dbReference>
<comment type="caution">
    <text evidence="2">The sequence shown here is derived from an EMBL/GenBank/DDBJ whole genome shotgun (WGS) entry which is preliminary data.</text>
</comment>
<dbReference type="SUPFAM" id="SSF50630">
    <property type="entry name" value="Acid proteases"/>
    <property type="match status" value="1"/>
</dbReference>
<organism evidence="2 3">
    <name type="scientific">Thalictrum thalictroides</name>
    <name type="common">Rue-anemone</name>
    <name type="synonym">Anemone thalictroides</name>
    <dbReference type="NCBI Taxonomy" id="46969"/>
    <lineage>
        <taxon>Eukaryota</taxon>
        <taxon>Viridiplantae</taxon>
        <taxon>Streptophyta</taxon>
        <taxon>Embryophyta</taxon>
        <taxon>Tracheophyta</taxon>
        <taxon>Spermatophyta</taxon>
        <taxon>Magnoliopsida</taxon>
        <taxon>Ranunculales</taxon>
        <taxon>Ranunculaceae</taxon>
        <taxon>Thalictroideae</taxon>
        <taxon>Thalictrum</taxon>
    </lineage>
</organism>
<protein>
    <recommendedName>
        <fullName evidence="1">dUTPase-like domain-containing protein</fullName>
    </recommendedName>
</protein>
<dbReference type="CDD" id="cd00303">
    <property type="entry name" value="retropepsin_like"/>
    <property type="match status" value="1"/>
</dbReference>
<sequence>MEHIIHSWETDLNNPNAKVHVVHNNFDKSCFLDSTERSSVTKVEVSVHRSCTTAILDSGAPMTIISSKFMKRIKIAPDVDYSREYNTAGNSTTRAIGAYSSLSLRFGGLVLTGPAIVLDSDSYDILIGTKFFRDFKATISYDTNTLTVFGYSIPLIFDNDPTTKSKKVKKVNIVFADSIYPLKYKPYGKNIPSPPSTTEAKDGIPIYAPYNTHLKPGSQMILPTGIKYHVPAHLYMVAEPIPNLHHTEPRLCPGWYSHGANSLSVMVANITKNPIQIHKRQIIGYLKLYPVNDIVSIHKFGDLSDLGICEEKVNNLIAFINRDQVPKLTEEEFIQFKKVLDEVGELFAQNSSDFGHISGVKHTINTGDSAPIRQRPYRK</sequence>
<dbReference type="InterPro" id="IPR036157">
    <property type="entry name" value="dUTPase-like_sf"/>
</dbReference>
<evidence type="ECO:0000313" key="2">
    <source>
        <dbReference type="EMBL" id="KAF5188754.1"/>
    </source>
</evidence>
<dbReference type="Pfam" id="PF13975">
    <property type="entry name" value="gag-asp_proteas"/>
    <property type="match status" value="1"/>
</dbReference>
<reference evidence="2 3" key="1">
    <citation type="submission" date="2020-06" db="EMBL/GenBank/DDBJ databases">
        <title>Transcriptomic and genomic resources for Thalictrum thalictroides and T. hernandezii: Facilitating candidate gene discovery in an emerging model plant lineage.</title>
        <authorList>
            <person name="Arias T."/>
            <person name="Riano-Pachon D.M."/>
            <person name="Di Stilio V.S."/>
        </authorList>
    </citation>
    <scope>NUCLEOTIDE SEQUENCE [LARGE SCALE GENOMIC DNA]</scope>
    <source>
        <strain evidence="3">cv. WT478/WT964</strain>
        <tissue evidence="2">Leaves</tissue>
    </source>
</reference>
<dbReference type="InterPro" id="IPR021109">
    <property type="entry name" value="Peptidase_aspartic_dom_sf"/>
</dbReference>
<dbReference type="OrthoDB" id="6783748at2759"/>
<dbReference type="GO" id="GO:0006508">
    <property type="term" value="P:proteolysis"/>
    <property type="evidence" value="ECO:0007669"/>
    <property type="project" value="InterPro"/>
</dbReference>
<feature type="domain" description="dUTPase-like" evidence="1">
    <location>
        <begin position="191"/>
        <end position="300"/>
    </location>
</feature>
<dbReference type="EMBL" id="JABWDY010026368">
    <property type="protein sequence ID" value="KAF5188754.1"/>
    <property type="molecule type" value="Genomic_DNA"/>
</dbReference>
<evidence type="ECO:0000259" key="1">
    <source>
        <dbReference type="Pfam" id="PF00692"/>
    </source>
</evidence>
<gene>
    <name evidence="2" type="ORF">FRX31_021659</name>
</gene>
<feature type="non-terminal residue" evidence="2">
    <location>
        <position position="379"/>
    </location>
</feature>
<dbReference type="PROSITE" id="PS00141">
    <property type="entry name" value="ASP_PROTEASE"/>
    <property type="match status" value="1"/>
</dbReference>
<dbReference type="Gene3D" id="2.40.70.10">
    <property type="entry name" value="Acid Proteases"/>
    <property type="match status" value="1"/>
</dbReference>
<proteinExistence type="predicted"/>
<dbReference type="Gene3D" id="2.70.40.10">
    <property type="match status" value="1"/>
</dbReference>
<dbReference type="InterPro" id="IPR029054">
    <property type="entry name" value="dUTPase-like"/>
</dbReference>
<keyword evidence="3" id="KW-1185">Reference proteome</keyword>
<evidence type="ECO:0000313" key="3">
    <source>
        <dbReference type="Proteomes" id="UP000554482"/>
    </source>
</evidence>
<dbReference type="AlphaFoldDB" id="A0A7J6VUH9"/>
<accession>A0A7J6VUH9</accession>